<dbReference type="InterPro" id="IPR047233">
    <property type="entry name" value="UAH_cupin"/>
</dbReference>
<keyword evidence="2" id="KW-0659">Purine metabolism</keyword>
<evidence type="ECO:0000256" key="1">
    <source>
        <dbReference type="ARBA" id="ARBA00011738"/>
    </source>
</evidence>
<dbReference type="Pfam" id="PF04115">
    <property type="entry name" value="Ureidogly_lyase"/>
    <property type="match status" value="1"/>
</dbReference>
<dbReference type="AlphaFoldDB" id="A0A382ZC20"/>
<proteinExistence type="predicted"/>
<dbReference type="GO" id="GO:0004848">
    <property type="term" value="F:ureidoglycolate hydrolase activity"/>
    <property type="evidence" value="ECO:0007669"/>
    <property type="project" value="InterPro"/>
</dbReference>
<evidence type="ECO:0000313" key="5">
    <source>
        <dbReference type="EMBL" id="SVD93044.1"/>
    </source>
</evidence>
<dbReference type="CDD" id="cd20298">
    <property type="entry name" value="cupin_UAH"/>
    <property type="match status" value="1"/>
</dbReference>
<dbReference type="EMBL" id="UINC01182691">
    <property type="protein sequence ID" value="SVD93044.1"/>
    <property type="molecule type" value="Genomic_DNA"/>
</dbReference>
<evidence type="ECO:0008006" key="6">
    <source>
        <dbReference type="Google" id="ProtNLM"/>
    </source>
</evidence>
<dbReference type="InterPro" id="IPR007247">
    <property type="entry name" value="Ureidogly_lyase"/>
</dbReference>
<comment type="subunit">
    <text evidence="1">Homodimer.</text>
</comment>
<reference evidence="5" key="1">
    <citation type="submission" date="2018-05" db="EMBL/GenBank/DDBJ databases">
        <authorList>
            <person name="Lanie J.A."/>
            <person name="Ng W.-L."/>
            <person name="Kazmierczak K.M."/>
            <person name="Andrzejewski T.M."/>
            <person name="Davidsen T.M."/>
            <person name="Wayne K.J."/>
            <person name="Tettelin H."/>
            <person name="Glass J.I."/>
            <person name="Rusch D."/>
            <person name="Podicherti R."/>
            <person name="Tsui H.-C.T."/>
            <person name="Winkler M.E."/>
        </authorList>
    </citation>
    <scope>NUCLEOTIDE SEQUENCE</scope>
</reference>
<dbReference type="InterPro" id="IPR024060">
    <property type="entry name" value="Ureidoglycolate_lyase_dom_sf"/>
</dbReference>
<dbReference type="Gene3D" id="2.60.120.480">
    <property type="entry name" value="Ureidoglycolate hydrolase"/>
    <property type="match status" value="1"/>
</dbReference>
<evidence type="ECO:0000256" key="2">
    <source>
        <dbReference type="ARBA" id="ARBA00022631"/>
    </source>
</evidence>
<evidence type="ECO:0000256" key="4">
    <source>
        <dbReference type="ARBA" id="ARBA00047684"/>
    </source>
</evidence>
<keyword evidence="3" id="KW-0456">Lyase</keyword>
<dbReference type="SUPFAM" id="SSF51182">
    <property type="entry name" value="RmlC-like cupins"/>
    <property type="match status" value="1"/>
</dbReference>
<name>A0A382ZC20_9ZZZZ</name>
<evidence type="ECO:0000256" key="3">
    <source>
        <dbReference type="ARBA" id="ARBA00023239"/>
    </source>
</evidence>
<gene>
    <name evidence="5" type="ORF">METZ01_LOCUS445898</name>
</gene>
<protein>
    <recommendedName>
        <fullName evidence="6">Ureidoglycolate hydrolase</fullName>
    </recommendedName>
</protein>
<dbReference type="GO" id="GO:0050385">
    <property type="term" value="F:ureidoglycolate lyase activity"/>
    <property type="evidence" value="ECO:0007669"/>
    <property type="project" value="UniProtKB-EC"/>
</dbReference>
<dbReference type="PIRSF" id="PIRSF017306">
    <property type="entry name" value="Ureidogly_hydro"/>
    <property type="match status" value="1"/>
</dbReference>
<dbReference type="InterPro" id="IPR011051">
    <property type="entry name" value="RmlC_Cupin_sf"/>
</dbReference>
<dbReference type="GO" id="GO:0000256">
    <property type="term" value="P:allantoin catabolic process"/>
    <property type="evidence" value="ECO:0007669"/>
    <property type="project" value="InterPro"/>
</dbReference>
<dbReference type="PANTHER" id="PTHR21221">
    <property type="entry name" value="UREIDOGLYCOLATE HYDROLASE"/>
    <property type="match status" value="1"/>
</dbReference>
<organism evidence="5">
    <name type="scientific">marine metagenome</name>
    <dbReference type="NCBI Taxonomy" id="408172"/>
    <lineage>
        <taxon>unclassified sequences</taxon>
        <taxon>metagenomes</taxon>
        <taxon>ecological metagenomes</taxon>
    </lineage>
</organism>
<dbReference type="GO" id="GO:0006144">
    <property type="term" value="P:purine nucleobase metabolic process"/>
    <property type="evidence" value="ECO:0007669"/>
    <property type="project" value="UniProtKB-KW"/>
</dbReference>
<accession>A0A382ZC20</accession>
<dbReference type="PANTHER" id="PTHR21221:SF1">
    <property type="entry name" value="UREIDOGLYCOLATE LYASE"/>
    <property type="match status" value="1"/>
</dbReference>
<comment type="catalytic activity">
    <reaction evidence="4">
        <text>(S)-ureidoglycolate = urea + glyoxylate</text>
        <dbReference type="Rhea" id="RHEA:11304"/>
        <dbReference type="ChEBI" id="CHEBI:16199"/>
        <dbReference type="ChEBI" id="CHEBI:36655"/>
        <dbReference type="ChEBI" id="CHEBI:57296"/>
        <dbReference type="EC" id="4.3.2.3"/>
    </reaction>
</comment>
<sequence>MNINDGYAQRFDNLANLDTSKDSGKTIVSIFSALKRTFPMKIHMMEKHPLGTQAFIPIKETTFLALVAPSGESPEIDKIQSFIIPPKTGINYKPGIWHFPLISTENINFLVIDRKGSGDNLIIHKFEKEKIILHY</sequence>